<keyword evidence="1" id="KW-1133">Transmembrane helix</keyword>
<organism evidence="2 3">
    <name type="scientific">Staphylococcus hsinchuensis</name>
    <dbReference type="NCBI Taxonomy" id="3051183"/>
    <lineage>
        <taxon>Bacteria</taxon>
        <taxon>Bacillati</taxon>
        <taxon>Bacillota</taxon>
        <taxon>Bacilli</taxon>
        <taxon>Bacillales</taxon>
        <taxon>Staphylococcaceae</taxon>
        <taxon>Staphylococcus</taxon>
    </lineage>
</organism>
<keyword evidence="1" id="KW-0812">Transmembrane</keyword>
<name>A0ABZ3EF99_9STAP</name>
<dbReference type="PANTHER" id="PTHR36974">
    <property type="entry name" value="MEMBRANE PROTEIN-RELATED"/>
    <property type="match status" value="1"/>
</dbReference>
<proteinExistence type="predicted"/>
<gene>
    <name evidence="2" type="ORF">QQM35_00370</name>
</gene>
<evidence type="ECO:0008006" key="4">
    <source>
        <dbReference type="Google" id="ProtNLM"/>
    </source>
</evidence>
<reference evidence="2 3" key="1">
    <citation type="journal article" date="2024" name="Pathogens">
        <title>Staphylococcus hsinchuensis sp. nov., Isolated from Soymilk.</title>
        <authorList>
            <person name="Wang Y.T."/>
            <person name="Lin Y.C."/>
            <person name="Hsieh Y.H."/>
            <person name="Lin Y.T."/>
            <person name="Hamada M."/>
            <person name="Chen C.C."/>
            <person name="Liou J.S."/>
            <person name="Lee A.Y."/>
            <person name="Zhang W.L."/>
            <person name="Chen Y.T."/>
            <person name="Huang C.H."/>
        </authorList>
    </citation>
    <scope>NUCLEOTIDE SEQUENCE [LARGE SCALE GENOMIC DNA]</scope>
    <source>
        <strain evidence="2 3">H164</strain>
    </source>
</reference>
<accession>A0ABZ3EF99</accession>
<keyword evidence="3" id="KW-1185">Reference proteome</keyword>
<keyword evidence="1" id="KW-0472">Membrane</keyword>
<evidence type="ECO:0000256" key="1">
    <source>
        <dbReference type="SAM" id="Phobius"/>
    </source>
</evidence>
<evidence type="ECO:0000313" key="2">
    <source>
        <dbReference type="EMBL" id="XAF71536.1"/>
    </source>
</evidence>
<dbReference type="Proteomes" id="UP001436297">
    <property type="component" value="Chromosome"/>
</dbReference>
<dbReference type="PANTHER" id="PTHR36974:SF1">
    <property type="entry name" value="DOXX FAMILY MEMBRANE PROTEIN"/>
    <property type="match status" value="1"/>
</dbReference>
<evidence type="ECO:0000313" key="3">
    <source>
        <dbReference type="Proteomes" id="UP001436297"/>
    </source>
</evidence>
<sequence length="106" mass="12037">MFTIAGVLHFKDEPSFRKIVPDYLPLRKTAVLITGVIEIIFGGLLIKQRPTTCLKRAISAFLWAVLPANVYMARKNIPLGGKQLPAWLLYARLPLQFVLIRIIHKL</sequence>
<feature type="transmembrane region" description="Helical" evidence="1">
    <location>
        <begin position="29"/>
        <end position="46"/>
    </location>
</feature>
<protein>
    <recommendedName>
        <fullName evidence="4">DoxX family protein</fullName>
    </recommendedName>
</protein>
<dbReference type="EMBL" id="CP128355">
    <property type="protein sequence ID" value="XAF71536.1"/>
    <property type="molecule type" value="Genomic_DNA"/>
</dbReference>